<evidence type="ECO:0000259" key="3">
    <source>
        <dbReference type="Pfam" id="PF13559"/>
    </source>
</evidence>
<dbReference type="EMBL" id="SOCE01000001">
    <property type="protein sequence ID" value="TDU88546.1"/>
    <property type="molecule type" value="Genomic_DNA"/>
</dbReference>
<keyword evidence="2" id="KW-0472">Membrane</keyword>
<reference evidence="4 5" key="1">
    <citation type="submission" date="2019-03" db="EMBL/GenBank/DDBJ databases">
        <title>Genomic Encyclopedia of Type Strains, Phase III (KMG-III): the genomes of soil and plant-associated and newly described type strains.</title>
        <authorList>
            <person name="Whitman W."/>
        </authorList>
    </citation>
    <scope>NUCLEOTIDE SEQUENCE [LARGE SCALE GENOMIC DNA]</scope>
    <source>
        <strain evidence="4 5">VKM Ac-2575</strain>
    </source>
</reference>
<keyword evidence="2" id="KW-1133">Transmembrane helix</keyword>
<sequence length="254" mass="26990">MQPRRRGTAAVVAVVLLGVAAVALVVLASAGGSVRPVSESTLSSSPRPLPTITSTSEVTAPTPAVPPPSQKPVKPVKIPDWVKALWQALFYTFVTLVVLFLARLLYRMLRKVELPEGEREDADWERMKVDRLAEAVDSGLAAVDSGTATDAVIACWVALEDAAASAGVARAASETPAEFTVRVLGVGGISEPELLRLAQLYREARYSTHGSSEDARNQARAALIRLRDELSAAMAARAARAAARARALEEEAAR</sequence>
<organism evidence="4 5">
    <name type="scientific">Kribbella voronezhensis</name>
    <dbReference type="NCBI Taxonomy" id="2512212"/>
    <lineage>
        <taxon>Bacteria</taxon>
        <taxon>Bacillati</taxon>
        <taxon>Actinomycetota</taxon>
        <taxon>Actinomycetes</taxon>
        <taxon>Propionibacteriales</taxon>
        <taxon>Kribbellaceae</taxon>
        <taxon>Kribbella</taxon>
    </lineage>
</organism>
<feature type="domain" description="Protein-glutamine gamma-glutamyltransferase-like C-terminal" evidence="3">
    <location>
        <begin position="155"/>
        <end position="223"/>
    </location>
</feature>
<feature type="region of interest" description="Disordered" evidence="1">
    <location>
        <begin position="35"/>
        <end position="72"/>
    </location>
</feature>
<comment type="caution">
    <text evidence="4">The sequence shown here is derived from an EMBL/GenBank/DDBJ whole genome shotgun (WGS) entry which is preliminary data.</text>
</comment>
<dbReference type="InterPro" id="IPR025403">
    <property type="entry name" value="TgpA-like_C"/>
</dbReference>
<keyword evidence="2" id="KW-0812">Transmembrane</keyword>
<evidence type="ECO:0000313" key="5">
    <source>
        <dbReference type="Proteomes" id="UP000295151"/>
    </source>
</evidence>
<evidence type="ECO:0000313" key="4">
    <source>
        <dbReference type="EMBL" id="TDU88546.1"/>
    </source>
</evidence>
<dbReference type="RefSeq" id="WP_133978155.1">
    <property type="nucleotide sequence ID" value="NZ_SOCE01000001.1"/>
</dbReference>
<proteinExistence type="predicted"/>
<accession>A0A4R7TAW0</accession>
<dbReference type="AlphaFoldDB" id="A0A4R7TAW0"/>
<name>A0A4R7TAW0_9ACTN</name>
<dbReference type="OrthoDB" id="5198230at2"/>
<dbReference type="Proteomes" id="UP000295151">
    <property type="component" value="Unassembled WGS sequence"/>
</dbReference>
<feature type="transmembrane region" description="Helical" evidence="2">
    <location>
        <begin position="84"/>
        <end position="106"/>
    </location>
</feature>
<feature type="compositionally biased region" description="Low complexity" evidence="1">
    <location>
        <begin position="35"/>
        <end position="56"/>
    </location>
</feature>
<protein>
    <submittedName>
        <fullName evidence="4">Uncharacterized protein DUF4129</fullName>
    </submittedName>
</protein>
<dbReference type="Pfam" id="PF13559">
    <property type="entry name" value="DUF4129"/>
    <property type="match status" value="1"/>
</dbReference>
<evidence type="ECO:0000256" key="1">
    <source>
        <dbReference type="SAM" id="MobiDB-lite"/>
    </source>
</evidence>
<evidence type="ECO:0000256" key="2">
    <source>
        <dbReference type="SAM" id="Phobius"/>
    </source>
</evidence>
<gene>
    <name evidence="4" type="ORF">EV138_2092</name>
</gene>
<keyword evidence="5" id="KW-1185">Reference proteome</keyword>